<keyword evidence="2" id="KW-0378">Hydrolase</keyword>
<gene>
    <name evidence="5" type="ORF">DF182_09510</name>
</gene>
<comment type="caution">
    <text evidence="5">The sequence shown here is derived from an EMBL/GenBank/DDBJ whole genome shotgun (WGS) entry which is preliminary data.</text>
</comment>
<evidence type="ECO:0000313" key="6">
    <source>
        <dbReference type="Proteomes" id="UP000253410"/>
    </source>
</evidence>
<evidence type="ECO:0000256" key="2">
    <source>
        <dbReference type="ARBA" id="ARBA00022801"/>
    </source>
</evidence>
<dbReference type="OrthoDB" id="9764377at2"/>
<comment type="similarity">
    <text evidence="1">Belongs to the sulfatase family.</text>
</comment>
<dbReference type="EMBL" id="QFFJ01000001">
    <property type="protein sequence ID" value="RBL92793.1"/>
    <property type="molecule type" value="Genomic_DNA"/>
</dbReference>
<dbReference type="AlphaFoldDB" id="A0A365Y2G5"/>
<accession>A0A365Y2G5</accession>
<keyword evidence="6" id="KW-1185">Reference proteome</keyword>
<dbReference type="Gene3D" id="3.30.1120.10">
    <property type="match status" value="1"/>
</dbReference>
<name>A0A365Y2G5_9BACT</name>
<dbReference type="GO" id="GO:0016787">
    <property type="term" value="F:hydrolase activity"/>
    <property type="evidence" value="ECO:0007669"/>
    <property type="project" value="UniProtKB-KW"/>
</dbReference>
<proteinExistence type="inferred from homology"/>
<evidence type="ECO:0000256" key="3">
    <source>
        <dbReference type="SAM" id="SignalP"/>
    </source>
</evidence>
<dbReference type="PANTHER" id="PTHR43751:SF6">
    <property type="entry name" value="N-ACETYLGALACTOSAMINE-6-O-SULFATASE"/>
    <property type="match status" value="1"/>
</dbReference>
<dbReference type="InterPro" id="IPR000917">
    <property type="entry name" value="Sulfatase_N"/>
</dbReference>
<dbReference type="SUPFAM" id="SSF53649">
    <property type="entry name" value="Alkaline phosphatase-like"/>
    <property type="match status" value="1"/>
</dbReference>
<dbReference type="InterPro" id="IPR024607">
    <property type="entry name" value="Sulfatase_CS"/>
</dbReference>
<reference evidence="5 6" key="1">
    <citation type="submission" date="2018-05" db="EMBL/GenBank/DDBJ databases">
        <title>Chitinophaga sp. K3CV102501T nov., isolated from isolated from a monsoon evergreen broad-leaved forest soil.</title>
        <authorList>
            <person name="Lv Y."/>
        </authorList>
    </citation>
    <scope>NUCLEOTIDE SEQUENCE [LARGE SCALE GENOMIC DNA]</scope>
    <source>
        <strain evidence="5 6">GDMCC 1.1325</strain>
    </source>
</reference>
<protein>
    <submittedName>
        <fullName evidence="5">Arylsulfatase</fullName>
    </submittedName>
</protein>
<evidence type="ECO:0000256" key="1">
    <source>
        <dbReference type="ARBA" id="ARBA00008779"/>
    </source>
</evidence>
<dbReference type="Gene3D" id="3.40.720.10">
    <property type="entry name" value="Alkaline Phosphatase, subunit A"/>
    <property type="match status" value="1"/>
</dbReference>
<feature type="chain" id="PRO_5017007750" evidence="3">
    <location>
        <begin position="23"/>
        <end position="509"/>
    </location>
</feature>
<keyword evidence="3" id="KW-0732">Signal</keyword>
<organism evidence="5 6">
    <name type="scientific">Chitinophaga flava</name>
    <dbReference type="NCBI Taxonomy" id="2259036"/>
    <lineage>
        <taxon>Bacteria</taxon>
        <taxon>Pseudomonadati</taxon>
        <taxon>Bacteroidota</taxon>
        <taxon>Chitinophagia</taxon>
        <taxon>Chitinophagales</taxon>
        <taxon>Chitinophagaceae</taxon>
        <taxon>Chitinophaga</taxon>
    </lineage>
</organism>
<dbReference type="InterPro" id="IPR052701">
    <property type="entry name" value="GAG_Ulvan_Degrading_Sulfatases"/>
</dbReference>
<evidence type="ECO:0000313" key="5">
    <source>
        <dbReference type="EMBL" id="RBL92793.1"/>
    </source>
</evidence>
<dbReference type="PANTHER" id="PTHR43751">
    <property type="entry name" value="SULFATASE"/>
    <property type="match status" value="1"/>
</dbReference>
<feature type="signal peptide" evidence="3">
    <location>
        <begin position="1"/>
        <end position="22"/>
    </location>
</feature>
<sequence length="509" mass="54521">MVNMKSILGLALAIGIAFHAHAQKGPATARPNIVLIYADDLGYGDISCNGATKIRTPHIDRLASQGVRFTNGHASSATCTPSRYSILTGQYAWRKKGTGIAPGDASLIIDTAVTTLPSLLRKAGYATGAVGKWHLGIGDSKGPDWNGELKPGPLEIGFDYCWIMPATADRVPCVYVENHRVANLDPADPIKVSYTAPIGNEPTGKKNPELLVMHSSQGHNNAIVNGIGRIGFMQGGTAALWKDDSIAAVLTGKAQRFIVDHKTAPFFLYFATHDIHVPRVPGKAFAGKSGMGVRGDAILQLDWTVGQIMRTLDSLHLSDNTIFIFTSDNGPVVDDGYADQARELLGGHTPSGIYRGGKYSNFDAGTRVPLIVRWPGKSRQGVSNALVSQVDLLGSFAALTGQQLQHEDGPDSFDMMAAFTGKDLKGRESVIEHAGTLSIIKGNWKYITPGNGARYDNATAIELGNDPAPQLYDLRKDPQEKNNVAAQYPAVVKELSAQLNALKDAGRSR</sequence>
<dbReference type="PROSITE" id="PS00523">
    <property type="entry name" value="SULFATASE_1"/>
    <property type="match status" value="1"/>
</dbReference>
<dbReference type="InterPro" id="IPR017850">
    <property type="entry name" value="Alkaline_phosphatase_core_sf"/>
</dbReference>
<dbReference type="Proteomes" id="UP000253410">
    <property type="component" value="Unassembled WGS sequence"/>
</dbReference>
<feature type="domain" description="Sulfatase N-terminal" evidence="4">
    <location>
        <begin position="31"/>
        <end position="401"/>
    </location>
</feature>
<dbReference type="Pfam" id="PF00884">
    <property type="entry name" value="Sulfatase"/>
    <property type="match status" value="1"/>
</dbReference>
<dbReference type="PROSITE" id="PS00149">
    <property type="entry name" value="SULFATASE_2"/>
    <property type="match status" value="1"/>
</dbReference>
<evidence type="ECO:0000259" key="4">
    <source>
        <dbReference type="Pfam" id="PF00884"/>
    </source>
</evidence>
<dbReference type="CDD" id="cd16143">
    <property type="entry name" value="ARS_like"/>
    <property type="match status" value="1"/>
</dbReference>